<organism evidence="1 2">
    <name type="scientific">Araneus ventricosus</name>
    <name type="common">Orbweaver spider</name>
    <name type="synonym">Epeira ventricosa</name>
    <dbReference type="NCBI Taxonomy" id="182803"/>
    <lineage>
        <taxon>Eukaryota</taxon>
        <taxon>Metazoa</taxon>
        <taxon>Ecdysozoa</taxon>
        <taxon>Arthropoda</taxon>
        <taxon>Chelicerata</taxon>
        <taxon>Arachnida</taxon>
        <taxon>Araneae</taxon>
        <taxon>Araneomorphae</taxon>
        <taxon>Entelegynae</taxon>
        <taxon>Araneoidea</taxon>
        <taxon>Araneidae</taxon>
        <taxon>Araneus</taxon>
    </lineage>
</organism>
<sequence length="121" mass="13969">MSPVFNDALVTSAGVRRHAEQRRPYYCTPPSKVTYRPQKCFMIWDASIAGPLCKPFVATHFVTLIAVRWKNVTGILLFLLHHPGLTFQQDDTWKYMAYLAMNCVQPWRTHLCHLSHLISLP</sequence>
<accession>A0A4Y2D784</accession>
<protein>
    <submittedName>
        <fullName evidence="1">Uncharacterized protein</fullName>
    </submittedName>
</protein>
<reference evidence="1 2" key="1">
    <citation type="journal article" date="2019" name="Sci. Rep.">
        <title>Orb-weaving spider Araneus ventricosus genome elucidates the spidroin gene catalogue.</title>
        <authorList>
            <person name="Kono N."/>
            <person name="Nakamura H."/>
            <person name="Ohtoshi R."/>
            <person name="Moran D.A.P."/>
            <person name="Shinohara A."/>
            <person name="Yoshida Y."/>
            <person name="Fujiwara M."/>
            <person name="Mori M."/>
            <person name="Tomita M."/>
            <person name="Arakawa K."/>
        </authorList>
    </citation>
    <scope>NUCLEOTIDE SEQUENCE [LARGE SCALE GENOMIC DNA]</scope>
</reference>
<dbReference type="AlphaFoldDB" id="A0A4Y2D784"/>
<evidence type="ECO:0000313" key="2">
    <source>
        <dbReference type="Proteomes" id="UP000499080"/>
    </source>
</evidence>
<dbReference type="EMBL" id="BGPR01000315">
    <property type="protein sequence ID" value="GBM12531.1"/>
    <property type="molecule type" value="Genomic_DNA"/>
</dbReference>
<proteinExistence type="predicted"/>
<comment type="caution">
    <text evidence="1">The sequence shown here is derived from an EMBL/GenBank/DDBJ whole genome shotgun (WGS) entry which is preliminary data.</text>
</comment>
<evidence type="ECO:0000313" key="1">
    <source>
        <dbReference type="EMBL" id="GBM12531.1"/>
    </source>
</evidence>
<gene>
    <name evidence="1" type="ORF">AVEN_188700_1</name>
</gene>
<dbReference type="Proteomes" id="UP000499080">
    <property type="component" value="Unassembled WGS sequence"/>
</dbReference>
<name>A0A4Y2D784_ARAVE</name>
<keyword evidence="2" id="KW-1185">Reference proteome</keyword>